<organism evidence="2 3">
    <name type="scientific">Caenorhabditis elegans</name>
    <dbReference type="NCBI Taxonomy" id="6239"/>
    <lineage>
        <taxon>Eukaryota</taxon>
        <taxon>Metazoa</taxon>
        <taxon>Ecdysozoa</taxon>
        <taxon>Nematoda</taxon>
        <taxon>Chromadorea</taxon>
        <taxon>Rhabditida</taxon>
        <taxon>Rhabditina</taxon>
        <taxon>Rhabditomorpha</taxon>
        <taxon>Rhabditoidea</taxon>
        <taxon>Rhabditidae</taxon>
        <taxon>Peloderinae</taxon>
        <taxon>Caenorhabditis</taxon>
    </lineage>
</organism>
<dbReference type="Proteomes" id="UP000001940">
    <property type="component" value="Chromosome I"/>
</dbReference>
<dbReference type="PaxDb" id="6239-F56F4.4"/>
<dbReference type="UCSC" id="F56F4.4">
    <property type="organism name" value="c. elegans"/>
</dbReference>
<protein>
    <submittedName>
        <fullName evidence="2">Transposase</fullName>
    </submittedName>
</protein>
<dbReference type="SMR" id="O01841"/>
<dbReference type="EMBL" id="BX284601">
    <property type="protein sequence ID" value="CCD71979.2"/>
    <property type="molecule type" value="Genomic_DNA"/>
</dbReference>
<dbReference type="Bgee" id="WBGene00018981">
    <property type="expression patterns" value="Expressed in larva and 1 other cell type or tissue"/>
</dbReference>
<sequence>MDTTMENKALPIKKKRSRNVPKEYFQMDLPLYVIDAEIDEAVWQGYKDEEKKKELKRKLDEVTKIVELQIAEKEQNGLNHKEAKRETDAARRKLSKEIKKSNNMQHKYKSTSRETVKKIKK</sequence>
<keyword evidence="3" id="KW-1185">Reference proteome</keyword>
<gene>
    <name evidence="2" type="ORF">CELE_F56F4.4</name>
    <name evidence="2 4" type="ORF">F56F4.4</name>
</gene>
<name>O01841_CAEEL</name>
<feature type="compositionally biased region" description="Basic and acidic residues" evidence="1">
    <location>
        <begin position="111"/>
        <end position="121"/>
    </location>
</feature>
<evidence type="ECO:0000313" key="2">
    <source>
        <dbReference type="EMBL" id="CCD71979.2"/>
    </source>
</evidence>
<dbReference type="FunCoup" id="O01841">
    <property type="interactions" value="308"/>
</dbReference>
<dbReference type="PIR" id="T15236">
    <property type="entry name" value="T15236"/>
</dbReference>
<reference evidence="2 3" key="1">
    <citation type="journal article" date="1998" name="Science">
        <title>Genome sequence of the nematode C. elegans: a platform for investigating biology.</title>
        <authorList>
            <consortium name="The C. elegans sequencing consortium"/>
            <person name="Sulson J.E."/>
            <person name="Waterston R."/>
        </authorList>
    </citation>
    <scope>NUCLEOTIDE SEQUENCE [LARGE SCALE GENOMIC DNA]</scope>
    <source>
        <strain evidence="2 3">Bristol N2</strain>
    </source>
</reference>
<feature type="region of interest" description="Disordered" evidence="1">
    <location>
        <begin position="76"/>
        <end position="121"/>
    </location>
</feature>
<evidence type="ECO:0000313" key="4">
    <source>
        <dbReference type="WormBase" id="F56F4.4"/>
    </source>
</evidence>
<proteinExistence type="predicted"/>
<dbReference type="AGR" id="WB:WBGene00018981"/>
<evidence type="ECO:0000256" key="1">
    <source>
        <dbReference type="SAM" id="MobiDB-lite"/>
    </source>
</evidence>
<accession>O01841</accession>
<dbReference type="HOGENOM" id="CLU_1215728_0_0_1"/>
<evidence type="ECO:0000313" key="3">
    <source>
        <dbReference type="Proteomes" id="UP000001940"/>
    </source>
</evidence>
<dbReference type="AlphaFoldDB" id="O01841"/>
<feature type="compositionally biased region" description="Basic and acidic residues" evidence="1">
    <location>
        <begin position="76"/>
        <end position="100"/>
    </location>
</feature>
<dbReference type="WormBase" id="F56F4.4">
    <property type="protein sequence ID" value="CE53741"/>
    <property type="gene ID" value="WBGene00018981"/>
</dbReference>
<dbReference type="InParanoid" id="O01841"/>